<dbReference type="NCBIfam" id="TIGR02433">
    <property type="entry name" value="lysidine_TilS_C"/>
    <property type="match status" value="1"/>
</dbReference>
<dbReference type="PANTHER" id="PTHR43033">
    <property type="entry name" value="TRNA(ILE)-LYSIDINE SYNTHASE-RELATED"/>
    <property type="match status" value="1"/>
</dbReference>
<evidence type="ECO:0000256" key="5">
    <source>
        <dbReference type="ARBA" id="ARBA00022741"/>
    </source>
</evidence>
<sequence length="410" mass="47042">MAHIFHRVGQPFAIAHVNFGLRGADSDDDARFVENIADRYRVPFHQARFETALVAKNRKISVQMAARDLRYAWFEQVLDSFGYTGVATAHHQNDVLETLLINLVRGTGLAGLQGIPVRQGRVIRPLWFANRTQLLDYVQEHTLTWREDSSNAEDKYLRNRLRHHVLPVLQALNPALLTDTLPETVERLGAAGRLLREVLAQRRQTVVVEQAGRLLFDVRQLVNLTEPQFCLQEWLRPYGFTSDQIRQIWMAVSREPGQTFRSATHRLLHDRDGLVLMPLAADNAWHIQLDEWPQGDVVMGVLRLRFKTFDKPDGYQVPTDPAIACLDADRIQLPLYIRPWQQGDRYQPLGLKGKKLVSDLLNDQKVSLVQREQTAVLLSGNEIVWVIGRRISHAYRLTGQTRRILQISLV</sequence>
<comment type="catalytic activity">
    <reaction evidence="7 8">
        <text>cytidine(34) in tRNA(Ile2) + L-lysine + ATP = lysidine(34) in tRNA(Ile2) + AMP + diphosphate + H(+)</text>
        <dbReference type="Rhea" id="RHEA:43744"/>
        <dbReference type="Rhea" id="RHEA-COMP:10625"/>
        <dbReference type="Rhea" id="RHEA-COMP:10670"/>
        <dbReference type="ChEBI" id="CHEBI:15378"/>
        <dbReference type="ChEBI" id="CHEBI:30616"/>
        <dbReference type="ChEBI" id="CHEBI:32551"/>
        <dbReference type="ChEBI" id="CHEBI:33019"/>
        <dbReference type="ChEBI" id="CHEBI:82748"/>
        <dbReference type="ChEBI" id="CHEBI:83665"/>
        <dbReference type="ChEBI" id="CHEBI:456215"/>
        <dbReference type="EC" id="6.3.4.19"/>
    </reaction>
</comment>
<evidence type="ECO:0000259" key="9">
    <source>
        <dbReference type="SMART" id="SM00977"/>
    </source>
</evidence>
<dbReference type="SMART" id="SM00977">
    <property type="entry name" value="TilS_C"/>
    <property type="match status" value="1"/>
</dbReference>
<comment type="subcellular location">
    <subcellularLocation>
        <location evidence="1 8">Cytoplasm</location>
    </subcellularLocation>
</comment>
<organism evidence="10 11">
    <name type="scientific">Nibrella viscosa</name>
    <dbReference type="NCBI Taxonomy" id="1084524"/>
    <lineage>
        <taxon>Bacteria</taxon>
        <taxon>Pseudomonadati</taxon>
        <taxon>Bacteroidota</taxon>
        <taxon>Cytophagia</taxon>
        <taxon>Cytophagales</taxon>
        <taxon>Spirosomataceae</taxon>
        <taxon>Nibrella</taxon>
    </lineage>
</organism>
<dbReference type="Gene3D" id="3.40.50.620">
    <property type="entry name" value="HUPs"/>
    <property type="match status" value="1"/>
</dbReference>
<keyword evidence="4 8" id="KW-0819">tRNA processing</keyword>
<accession>A0ABP8KDR3</accession>
<gene>
    <name evidence="8 10" type="primary">tilS</name>
    <name evidence="10" type="ORF">GCM10023187_21870</name>
</gene>
<keyword evidence="5" id="KW-0547">Nucleotide-binding</keyword>
<evidence type="ECO:0000256" key="2">
    <source>
        <dbReference type="ARBA" id="ARBA00022490"/>
    </source>
</evidence>
<comment type="caution">
    <text evidence="8">Lacks conserved residue(s) required for the propagation of feature annotation.</text>
</comment>
<dbReference type="PANTHER" id="PTHR43033:SF1">
    <property type="entry name" value="TRNA(ILE)-LYSIDINE SYNTHASE-RELATED"/>
    <property type="match status" value="1"/>
</dbReference>
<reference evidence="11" key="1">
    <citation type="journal article" date="2019" name="Int. J. Syst. Evol. Microbiol.">
        <title>The Global Catalogue of Microorganisms (GCM) 10K type strain sequencing project: providing services to taxonomists for standard genome sequencing and annotation.</title>
        <authorList>
            <consortium name="The Broad Institute Genomics Platform"/>
            <consortium name="The Broad Institute Genome Sequencing Center for Infectious Disease"/>
            <person name="Wu L."/>
            <person name="Ma J."/>
        </authorList>
    </citation>
    <scope>NUCLEOTIDE SEQUENCE [LARGE SCALE GENOMIC DNA]</scope>
    <source>
        <strain evidence="11">JCM 17925</strain>
    </source>
</reference>
<evidence type="ECO:0000313" key="11">
    <source>
        <dbReference type="Proteomes" id="UP001500936"/>
    </source>
</evidence>
<keyword evidence="6" id="KW-0067">ATP-binding</keyword>
<dbReference type="InterPro" id="IPR012795">
    <property type="entry name" value="tRNA_Ile_lys_synt_N"/>
</dbReference>
<dbReference type="EMBL" id="BAABHB010000003">
    <property type="protein sequence ID" value="GAA4404480.1"/>
    <property type="molecule type" value="Genomic_DNA"/>
</dbReference>
<evidence type="ECO:0000256" key="8">
    <source>
        <dbReference type="HAMAP-Rule" id="MF_01161"/>
    </source>
</evidence>
<dbReference type="NCBIfam" id="TIGR02432">
    <property type="entry name" value="lysidine_TilS_N"/>
    <property type="match status" value="1"/>
</dbReference>
<dbReference type="InterPro" id="IPR014729">
    <property type="entry name" value="Rossmann-like_a/b/a_fold"/>
</dbReference>
<protein>
    <recommendedName>
        <fullName evidence="8">tRNA(Ile)-lysidine synthase</fullName>
        <ecNumber evidence="8">6.3.4.19</ecNumber>
    </recommendedName>
    <alternativeName>
        <fullName evidence="8">tRNA(Ile)-2-lysyl-cytidine synthase</fullName>
    </alternativeName>
    <alternativeName>
        <fullName evidence="8">tRNA(Ile)-lysidine synthetase</fullName>
    </alternativeName>
</protein>
<keyword evidence="2 8" id="KW-0963">Cytoplasm</keyword>
<keyword evidence="3 8" id="KW-0436">Ligase</keyword>
<dbReference type="Pfam" id="PF11734">
    <property type="entry name" value="TilS_C"/>
    <property type="match status" value="1"/>
</dbReference>
<evidence type="ECO:0000256" key="6">
    <source>
        <dbReference type="ARBA" id="ARBA00022840"/>
    </source>
</evidence>
<dbReference type="InterPro" id="IPR011063">
    <property type="entry name" value="TilS/TtcA_N"/>
</dbReference>
<feature type="domain" description="Lysidine-tRNA(Ile) synthetase C-terminal" evidence="9">
    <location>
        <begin position="335"/>
        <end position="407"/>
    </location>
</feature>
<comment type="similarity">
    <text evidence="8">Belongs to the tRNA(Ile)-lysidine synthase family.</text>
</comment>
<dbReference type="SUPFAM" id="SSF56037">
    <property type="entry name" value="PheT/TilS domain"/>
    <property type="match status" value="1"/>
</dbReference>
<evidence type="ECO:0000256" key="4">
    <source>
        <dbReference type="ARBA" id="ARBA00022694"/>
    </source>
</evidence>
<proteinExistence type="inferred from homology"/>
<evidence type="ECO:0000256" key="1">
    <source>
        <dbReference type="ARBA" id="ARBA00004496"/>
    </source>
</evidence>
<evidence type="ECO:0000256" key="7">
    <source>
        <dbReference type="ARBA" id="ARBA00048539"/>
    </source>
</evidence>
<dbReference type="HAMAP" id="MF_01161">
    <property type="entry name" value="tRNA_Ile_lys_synt"/>
    <property type="match status" value="1"/>
</dbReference>
<dbReference type="EC" id="6.3.4.19" evidence="8"/>
<dbReference type="InterPro" id="IPR012796">
    <property type="entry name" value="Lysidine-tRNA-synth_C"/>
</dbReference>
<comment type="caution">
    <text evidence="10">The sequence shown here is derived from an EMBL/GenBank/DDBJ whole genome shotgun (WGS) entry which is preliminary data.</text>
</comment>
<dbReference type="Proteomes" id="UP001500936">
    <property type="component" value="Unassembled WGS sequence"/>
</dbReference>
<dbReference type="InterPro" id="IPR012094">
    <property type="entry name" value="tRNA_Ile_lys_synt"/>
</dbReference>
<name>A0ABP8KDR3_9BACT</name>
<dbReference type="Pfam" id="PF01171">
    <property type="entry name" value="ATP_bind_3"/>
    <property type="match status" value="1"/>
</dbReference>
<keyword evidence="11" id="KW-1185">Reference proteome</keyword>
<evidence type="ECO:0000313" key="10">
    <source>
        <dbReference type="EMBL" id="GAA4404480.1"/>
    </source>
</evidence>
<dbReference type="SUPFAM" id="SSF52402">
    <property type="entry name" value="Adenine nucleotide alpha hydrolases-like"/>
    <property type="match status" value="1"/>
</dbReference>
<evidence type="ECO:0000256" key="3">
    <source>
        <dbReference type="ARBA" id="ARBA00022598"/>
    </source>
</evidence>
<comment type="function">
    <text evidence="8">Ligates lysine onto the cytidine present at position 34 of the AUA codon-specific tRNA(Ile) that contains the anticodon CAU, in an ATP-dependent manner. Cytidine is converted to lysidine, thus changing the amino acid specificity of the tRNA from methionine to isoleucine.</text>
</comment>
<dbReference type="CDD" id="cd01992">
    <property type="entry name" value="TilS_N"/>
    <property type="match status" value="1"/>
</dbReference>